<protein>
    <submittedName>
        <fullName evidence="1">Uncharacterized protein</fullName>
    </submittedName>
</protein>
<dbReference type="EMBL" id="CP097116">
    <property type="protein sequence ID" value="USS84506.1"/>
    <property type="molecule type" value="Genomic_DNA"/>
</dbReference>
<keyword evidence="2" id="KW-1185">Reference proteome</keyword>
<dbReference type="Proteomes" id="UP001056707">
    <property type="component" value="Chromosome"/>
</dbReference>
<gene>
    <name evidence="1" type="ORF">M3M35_04090</name>
</gene>
<organism evidence="1 2">
    <name type="scientific">Fructilactobacillus myrtifloralis</name>
    <dbReference type="NCBI Taxonomy" id="2940301"/>
    <lineage>
        <taxon>Bacteria</taxon>
        <taxon>Bacillati</taxon>
        <taxon>Bacillota</taxon>
        <taxon>Bacilli</taxon>
        <taxon>Lactobacillales</taxon>
        <taxon>Lactobacillaceae</taxon>
        <taxon>Fructilactobacillus</taxon>
    </lineage>
</organism>
<name>A0ABY5BPI0_9LACO</name>
<accession>A0ABY5BPI0</accession>
<proteinExistence type="predicted"/>
<sequence length="182" mass="20955">MQPTKTLHTLGPQSTDCYRAALVYERRHPDVDWQLQLHPSFPAVLQAVEQDPGAQILLPAALQLADGTDWGTLHYRYLERWQLVDVFTHPLDPLVLVHSQRHTGIVDLHPATAEVVQHRLPAKTQFRYAPSKWAAYQAYQRDGEFCVTNQANLQPAETVLKRWQVDMVWTVYQVQEDETCES</sequence>
<evidence type="ECO:0000313" key="2">
    <source>
        <dbReference type="Proteomes" id="UP001056707"/>
    </source>
</evidence>
<reference evidence="1" key="1">
    <citation type="submission" date="2022-05" db="EMBL/GenBank/DDBJ databases">
        <authorList>
            <person name="Oliphant S.A."/>
            <person name="Watson-Haigh N.S."/>
            <person name="Sumby K.M."/>
            <person name="Gardner J.M."/>
            <person name="Jiranek V."/>
        </authorList>
    </citation>
    <scope>NUCLEOTIDE SEQUENCE</scope>
    <source>
        <strain evidence="1">KI16_H9</strain>
    </source>
</reference>
<evidence type="ECO:0000313" key="1">
    <source>
        <dbReference type="EMBL" id="USS84506.1"/>
    </source>
</evidence>
<dbReference type="RefSeq" id="WP_252749409.1">
    <property type="nucleotide sequence ID" value="NZ_CP097116.1"/>
</dbReference>